<feature type="non-terminal residue" evidence="1">
    <location>
        <position position="132"/>
    </location>
</feature>
<name>A0A699V462_TANCI</name>
<organism evidence="1">
    <name type="scientific">Tanacetum cinerariifolium</name>
    <name type="common">Dalmatian daisy</name>
    <name type="synonym">Chrysanthemum cinerariifolium</name>
    <dbReference type="NCBI Taxonomy" id="118510"/>
    <lineage>
        <taxon>Eukaryota</taxon>
        <taxon>Viridiplantae</taxon>
        <taxon>Streptophyta</taxon>
        <taxon>Embryophyta</taxon>
        <taxon>Tracheophyta</taxon>
        <taxon>Spermatophyta</taxon>
        <taxon>Magnoliopsida</taxon>
        <taxon>eudicotyledons</taxon>
        <taxon>Gunneridae</taxon>
        <taxon>Pentapetalae</taxon>
        <taxon>asterids</taxon>
        <taxon>campanulids</taxon>
        <taxon>Asterales</taxon>
        <taxon>Asteraceae</taxon>
        <taxon>Asteroideae</taxon>
        <taxon>Anthemideae</taxon>
        <taxon>Anthemidinae</taxon>
        <taxon>Tanacetum</taxon>
    </lineage>
</organism>
<proteinExistence type="predicted"/>
<accession>A0A699V462</accession>
<evidence type="ECO:0000313" key="1">
    <source>
        <dbReference type="EMBL" id="GFD26974.1"/>
    </source>
</evidence>
<gene>
    <name evidence="1" type="ORF">Tci_898943</name>
</gene>
<comment type="caution">
    <text evidence="1">The sequence shown here is derived from an EMBL/GenBank/DDBJ whole genome shotgun (WGS) entry which is preliminary data.</text>
</comment>
<dbReference type="AlphaFoldDB" id="A0A699V462"/>
<protein>
    <submittedName>
        <fullName evidence="1">Uncharacterized protein</fullName>
    </submittedName>
</protein>
<dbReference type="EMBL" id="BKCJ011373132">
    <property type="protein sequence ID" value="GFD26974.1"/>
    <property type="molecule type" value="Genomic_DNA"/>
</dbReference>
<sequence>VIKSNLGWEVKDFRGMTFEEIEAKFTTVWKQIKNFIPMGSKEEAEMFKRKGIRFEEESVKNLKTPEEVPKEVKTPDEVPEEKVKEMMQLVPIEEVNIEALKSNTLSLTGRPALSDKEMELWVELKMLYEPDD</sequence>
<feature type="non-terminal residue" evidence="1">
    <location>
        <position position="1"/>
    </location>
</feature>
<reference evidence="1" key="1">
    <citation type="journal article" date="2019" name="Sci. Rep.">
        <title>Draft genome of Tanacetum cinerariifolium, the natural source of mosquito coil.</title>
        <authorList>
            <person name="Yamashiro T."/>
            <person name="Shiraishi A."/>
            <person name="Satake H."/>
            <person name="Nakayama K."/>
        </authorList>
    </citation>
    <scope>NUCLEOTIDE SEQUENCE</scope>
</reference>